<name>A0A6M3LQF5_9ZZZZ</name>
<dbReference type="AlphaFoldDB" id="A0A6M3LQF5"/>
<gene>
    <name evidence="1" type="ORF">MM415B06282_0008</name>
</gene>
<dbReference type="EMBL" id="MT143491">
    <property type="protein sequence ID" value="QJA97410.1"/>
    <property type="molecule type" value="Genomic_DNA"/>
</dbReference>
<organism evidence="1">
    <name type="scientific">viral metagenome</name>
    <dbReference type="NCBI Taxonomy" id="1070528"/>
    <lineage>
        <taxon>unclassified sequences</taxon>
        <taxon>metagenomes</taxon>
        <taxon>organismal metagenomes</taxon>
    </lineage>
</organism>
<evidence type="ECO:0000313" key="1">
    <source>
        <dbReference type="EMBL" id="QJA97410.1"/>
    </source>
</evidence>
<sequence>MFTNKELETTIDIANRKIADILNKEGGSDADYIRSLQTLFTLKDAAWKKQTHIEKRNDGTD</sequence>
<accession>A0A6M3LQF5</accession>
<reference evidence="1" key="1">
    <citation type="submission" date="2020-03" db="EMBL/GenBank/DDBJ databases">
        <title>The deep terrestrial virosphere.</title>
        <authorList>
            <person name="Holmfeldt K."/>
            <person name="Nilsson E."/>
            <person name="Simone D."/>
            <person name="Lopez-Fernandez M."/>
            <person name="Wu X."/>
            <person name="de Brujin I."/>
            <person name="Lundin D."/>
            <person name="Andersson A."/>
            <person name="Bertilsson S."/>
            <person name="Dopson M."/>
        </authorList>
    </citation>
    <scope>NUCLEOTIDE SEQUENCE</scope>
    <source>
        <strain evidence="1">MM415B06282</strain>
    </source>
</reference>
<proteinExistence type="predicted"/>
<protein>
    <submittedName>
        <fullName evidence="1">Uncharacterized protein</fullName>
    </submittedName>
</protein>